<sequence>MSRAAARVFIVDDDERVRCALARLLRASGYHVESFDSPEALLNRADLASVPACLILDLQMPGMTGLEVQRNLDQLLPIVFLTGHGDIGSSVEAMKGGALDFLPKPVCESLLLAAVDRALKRACVEWTQRSERAELQERVNHLTRREREVMALVLTGRLNKQVASDLGAAEKTIKIHRARVMEKMKARSIVELVRLAEKVGVHAADGN</sequence>
<protein>
    <submittedName>
        <fullName evidence="1">Response regulator</fullName>
    </submittedName>
</protein>
<proteinExistence type="predicted"/>
<evidence type="ECO:0000313" key="2">
    <source>
        <dbReference type="Proteomes" id="UP001629235"/>
    </source>
</evidence>
<reference evidence="1 2" key="1">
    <citation type="journal article" date="2024" name="Chem. Sci.">
        <title>Discovery of megapolipeptins by genome mining of a Burkholderiales bacteria collection.</title>
        <authorList>
            <person name="Paulo B.S."/>
            <person name="Recchia M.J.J."/>
            <person name="Lee S."/>
            <person name="Fergusson C.H."/>
            <person name="Romanowski S.B."/>
            <person name="Hernandez A."/>
            <person name="Krull N."/>
            <person name="Liu D.Y."/>
            <person name="Cavanagh H."/>
            <person name="Bos A."/>
            <person name="Gray C.A."/>
            <person name="Murphy B.T."/>
            <person name="Linington R.G."/>
            <person name="Eustaquio A.S."/>
        </authorList>
    </citation>
    <scope>NUCLEOTIDE SEQUENCE [LARGE SCALE GENOMIC DNA]</scope>
    <source>
        <strain evidence="1 2">RL18-126-BIB-B</strain>
    </source>
</reference>
<organism evidence="1 2">
    <name type="scientific">Paraburkholderia rhynchosiae</name>
    <dbReference type="NCBI Taxonomy" id="487049"/>
    <lineage>
        <taxon>Bacteria</taxon>
        <taxon>Pseudomonadati</taxon>
        <taxon>Pseudomonadota</taxon>
        <taxon>Betaproteobacteria</taxon>
        <taxon>Burkholderiales</taxon>
        <taxon>Burkholderiaceae</taxon>
        <taxon>Paraburkholderia</taxon>
    </lineage>
</organism>
<evidence type="ECO:0000313" key="1">
    <source>
        <dbReference type="EMBL" id="MFM0102910.1"/>
    </source>
</evidence>
<dbReference type="EMBL" id="JAQQDW010000006">
    <property type="protein sequence ID" value="MFM0102910.1"/>
    <property type="molecule type" value="Genomic_DNA"/>
</dbReference>
<gene>
    <name evidence="1" type="ORF">PQR01_05315</name>
</gene>
<accession>A0ACC7N7A6</accession>
<dbReference type="Proteomes" id="UP001629235">
    <property type="component" value="Unassembled WGS sequence"/>
</dbReference>
<comment type="caution">
    <text evidence="1">The sequence shown here is derived from an EMBL/GenBank/DDBJ whole genome shotgun (WGS) entry which is preliminary data.</text>
</comment>
<keyword evidence="2" id="KW-1185">Reference proteome</keyword>
<name>A0ACC7N7A6_9BURK</name>